<evidence type="ECO:0000313" key="2">
    <source>
        <dbReference type="EMBL" id="WXB09882.1"/>
    </source>
</evidence>
<feature type="compositionally biased region" description="Acidic residues" evidence="1">
    <location>
        <begin position="28"/>
        <end position="48"/>
    </location>
</feature>
<dbReference type="Proteomes" id="UP001374803">
    <property type="component" value="Chromosome"/>
</dbReference>
<dbReference type="RefSeq" id="WP_394839556.1">
    <property type="nucleotide sequence ID" value="NZ_CP089929.1"/>
</dbReference>
<name>A0ABZ2LM20_9BACT</name>
<dbReference type="EMBL" id="CP089983">
    <property type="protein sequence ID" value="WXB09882.1"/>
    <property type="molecule type" value="Genomic_DNA"/>
</dbReference>
<keyword evidence="3" id="KW-1185">Reference proteome</keyword>
<evidence type="ECO:0000313" key="3">
    <source>
        <dbReference type="Proteomes" id="UP001374803"/>
    </source>
</evidence>
<gene>
    <name evidence="2" type="ORF">LVJ94_21970</name>
</gene>
<proteinExistence type="predicted"/>
<accession>A0ABZ2LM20</accession>
<organism evidence="2 3">
    <name type="scientific">Pendulispora rubella</name>
    <dbReference type="NCBI Taxonomy" id="2741070"/>
    <lineage>
        <taxon>Bacteria</taxon>
        <taxon>Pseudomonadati</taxon>
        <taxon>Myxococcota</taxon>
        <taxon>Myxococcia</taxon>
        <taxon>Myxococcales</taxon>
        <taxon>Sorangiineae</taxon>
        <taxon>Pendulisporaceae</taxon>
        <taxon>Pendulispora</taxon>
    </lineage>
</organism>
<protein>
    <submittedName>
        <fullName evidence="2">Uncharacterized protein</fullName>
    </submittedName>
</protein>
<sequence>MHDIDRTFMENDSEYSTHDSEYSTGTDSESDNEEFEFQSEEQEYDGEGVFSEDEVEHLAAELLSVSNEQELDHFLFKSIGRGIRFLGSKAKSFVKSPTFKSLLNQLKPIARNLLPKAGAALGNMVAPGIGGAIGSAAAGKLGSYFGLELEGMSEEDQQYEIAKQFVRLTGDASKRAAALPAGNPSALVRKAIAGASHKYAPGLVGRRFNGWVEGRISGGADGRQATGRWIRRGRHIVLLNV</sequence>
<feature type="region of interest" description="Disordered" evidence="1">
    <location>
        <begin position="1"/>
        <end position="48"/>
    </location>
</feature>
<reference evidence="2" key="1">
    <citation type="submission" date="2021-12" db="EMBL/GenBank/DDBJ databases">
        <title>Discovery of the Pendulisporaceae a myxobacterial family with distinct sporulation behavior and unique specialized metabolism.</title>
        <authorList>
            <person name="Garcia R."/>
            <person name="Popoff A."/>
            <person name="Bader C.D."/>
            <person name="Loehr J."/>
            <person name="Walesch S."/>
            <person name="Walt C."/>
            <person name="Boldt J."/>
            <person name="Bunk B."/>
            <person name="Haeckl F.J.F.P.J."/>
            <person name="Gunesch A.P."/>
            <person name="Birkelbach J."/>
            <person name="Nuebel U."/>
            <person name="Pietschmann T."/>
            <person name="Bach T."/>
            <person name="Mueller R."/>
        </authorList>
    </citation>
    <scope>NUCLEOTIDE SEQUENCE</scope>
    <source>
        <strain evidence="2">MSr11367</strain>
    </source>
</reference>
<feature type="compositionally biased region" description="Basic and acidic residues" evidence="1">
    <location>
        <begin position="1"/>
        <end position="21"/>
    </location>
</feature>
<evidence type="ECO:0000256" key="1">
    <source>
        <dbReference type="SAM" id="MobiDB-lite"/>
    </source>
</evidence>